<dbReference type="OrthoDB" id="1399177at2"/>
<accession>A0A410FZY9</accession>
<evidence type="ECO:0000313" key="1">
    <source>
        <dbReference type="EMBL" id="QAA80585.1"/>
    </source>
</evidence>
<reference evidence="1 2" key="1">
    <citation type="submission" date="2019-01" db="EMBL/GenBank/DDBJ databases">
        <title>Complete genome sequencing of Aequorivita sp. H23M31.</title>
        <authorList>
            <person name="Bae J.-W."/>
        </authorList>
    </citation>
    <scope>NUCLEOTIDE SEQUENCE [LARGE SCALE GENOMIC DNA]</scope>
    <source>
        <strain evidence="1 2">H23M31</strain>
    </source>
</reference>
<dbReference type="EMBL" id="CP034951">
    <property type="protein sequence ID" value="QAA80585.1"/>
    <property type="molecule type" value="Genomic_DNA"/>
</dbReference>
<dbReference type="KEGG" id="aev:EI546_02050"/>
<proteinExistence type="predicted"/>
<sequence>MKNRYLIGGILLLLLAFPFISCENEPLTGTFPEGQGPNGPAAGKFKATVAGVEFTADLALATLSESRTLVLKGTKGNGEKINLSVADAALGTFDISWDGTSKNWGVYKDTKPTSLPYASLIDGGGRGTLEITLLDEERKKVSGTFEFVGVRIKMDDAGNPILDGNGAPVMESIDITSGSFTSLSYTIVEDEDEGGGDGDTPLNEFFAKVDGVGFIPESITVTEPINADVHMVKIEALNAENEFLRIDIPKALGVGTFNMENLSDGTKLIALYRDNRGGENLTSNPGKITITEFDLIHGVLKATFQFTGKDPLGNDPRVVKVKEGNFTVYFEGVPQPENLFTANIDGNPYAPETIEISMTVVNQYPRVNIVTNDRDRRMTLSFPATITEGAFDMGEEVILGNEIVGTYYPIDGVSIPYVSQTGTIEITSYDYLTRIIEGTFSFTAVDATGLHNGIYEITSGEFLAILP</sequence>
<dbReference type="Pfam" id="PF19765">
    <property type="entry name" value="DUF6252"/>
    <property type="match status" value="1"/>
</dbReference>
<organism evidence="1 2">
    <name type="scientific">Aequorivita ciconiae</name>
    <dbReference type="NCBI Taxonomy" id="2494375"/>
    <lineage>
        <taxon>Bacteria</taxon>
        <taxon>Pseudomonadati</taxon>
        <taxon>Bacteroidota</taxon>
        <taxon>Flavobacteriia</taxon>
        <taxon>Flavobacteriales</taxon>
        <taxon>Flavobacteriaceae</taxon>
        <taxon>Aequorivita</taxon>
    </lineage>
</organism>
<dbReference type="InterPro" id="IPR046219">
    <property type="entry name" value="DUF6252"/>
</dbReference>
<dbReference type="AlphaFoldDB" id="A0A410FZY9"/>
<gene>
    <name evidence="1" type="ORF">EI546_02050</name>
</gene>
<protein>
    <submittedName>
        <fullName evidence="1">Uncharacterized protein</fullName>
    </submittedName>
</protein>
<dbReference type="RefSeq" id="WP_128248982.1">
    <property type="nucleotide sequence ID" value="NZ_CP034951.1"/>
</dbReference>
<evidence type="ECO:0000313" key="2">
    <source>
        <dbReference type="Proteomes" id="UP000285517"/>
    </source>
</evidence>
<name>A0A410FZY9_9FLAO</name>
<dbReference type="Proteomes" id="UP000285517">
    <property type="component" value="Chromosome"/>
</dbReference>
<keyword evidence="2" id="KW-1185">Reference proteome</keyword>